<gene>
    <name evidence="2" type="ORF">DS909_05615</name>
</gene>
<protein>
    <submittedName>
        <fullName evidence="2">Uncharacterized protein</fullName>
    </submittedName>
</protein>
<organism evidence="2 3">
    <name type="scientific">Phaeobacter gallaeciensis</name>
    <dbReference type="NCBI Taxonomy" id="60890"/>
    <lineage>
        <taxon>Bacteria</taxon>
        <taxon>Pseudomonadati</taxon>
        <taxon>Pseudomonadota</taxon>
        <taxon>Alphaproteobacteria</taxon>
        <taxon>Rhodobacterales</taxon>
        <taxon>Roseobacteraceae</taxon>
        <taxon>Phaeobacter</taxon>
    </lineage>
</organism>
<name>A0A366X1X2_9RHOB</name>
<feature type="region of interest" description="Disordered" evidence="1">
    <location>
        <begin position="1"/>
        <end position="29"/>
    </location>
</feature>
<comment type="caution">
    <text evidence="2">The sequence shown here is derived from an EMBL/GenBank/DDBJ whole genome shotgun (WGS) entry which is preliminary data.</text>
</comment>
<accession>A0A366X1X2</accession>
<dbReference type="Proteomes" id="UP000252706">
    <property type="component" value="Unassembled WGS sequence"/>
</dbReference>
<dbReference type="EMBL" id="QOCE01000013">
    <property type="protein sequence ID" value="RBW58443.1"/>
    <property type="molecule type" value="Genomic_DNA"/>
</dbReference>
<dbReference type="RefSeq" id="WP_113822480.1">
    <property type="nucleotide sequence ID" value="NZ_QOCE01000013.1"/>
</dbReference>
<evidence type="ECO:0000313" key="2">
    <source>
        <dbReference type="EMBL" id="RBW58443.1"/>
    </source>
</evidence>
<evidence type="ECO:0000256" key="1">
    <source>
        <dbReference type="SAM" id="MobiDB-lite"/>
    </source>
</evidence>
<proteinExistence type="predicted"/>
<evidence type="ECO:0000313" key="3">
    <source>
        <dbReference type="Proteomes" id="UP000252706"/>
    </source>
</evidence>
<dbReference type="OrthoDB" id="8215052at2"/>
<dbReference type="AlphaFoldDB" id="A0A366X1X2"/>
<feature type="compositionally biased region" description="Basic and acidic residues" evidence="1">
    <location>
        <begin position="12"/>
        <end position="22"/>
    </location>
</feature>
<reference evidence="2 3" key="1">
    <citation type="submission" date="2018-07" db="EMBL/GenBank/DDBJ databases">
        <title>Modular assembly of carbohydrate-degrading microbial communities in the ocean.</title>
        <authorList>
            <person name="Enke T.N."/>
            <person name="Datta M.S."/>
            <person name="Schwartzman J.A."/>
            <person name="Cermak N."/>
            <person name="Schmitz D.A."/>
            <person name="Barrere J."/>
            <person name="Cordero O.X."/>
        </authorList>
    </citation>
    <scope>NUCLEOTIDE SEQUENCE [LARGE SCALE GENOMIC DNA]</scope>
    <source>
        <strain evidence="2 3">C3M10</strain>
    </source>
</reference>
<sequence>MNRIVNEEIEPKDDTQADDQKHNVSAPENAKVVPIKEPWNDPDGEWNDAFVYGDPCAEFDRLMTQTVSLTLGMQFVDKYRHGRDGTSKGKWKRTTAHWWTFAEGVPREGNIPEWGLTRSPVGKEKDGMCYVGGICDGGFRTTDAMSTMGFMGLDFDAYITLDELGKRVYGLGVAAFMNTTFNHGKTTVDIPVGDVLKASADGTKSIEAVRVYLDCEGWGEDFVDAVEIEDDNFVAEGKRVVRCSCPPITKARVIVPLAEPIDLTQLSQDPKAGAEMFSARVRGLAQMVGLPHDERCEDSARMFFIGKHSKGAEFDVSVFRAPPIRWEDIPEVEKPGKRGANGDRTIPKNVTVEIDGVTVNVTDQYYRYGKRWNLSDIIPEEMLHGDADGGRVMECAWQGNHSDTEKMGGTIVYDADGSNTGFAKIDCKHSCGNKHTVYHLAELLERGLIDPADLEEAAYMVPLADGQDETFCRPTPEEMMEAASASADSNVENDDLEARCGAFNKDSKAAEIERLLKDLFDKGVDVTDRARVNDILSEKTRLGKRDLNKMWQALDRVQKKIDKDAAKMSDDGSQIVFIDSDVDKQWEYAQARLDAANVADPFLFEYMGELSRVRRIKGKLRTEALDEKHFRHHLNTHAPFYKRQGEDGKVKVMAPKDVAEHLFTRDHDHYPPLSRVTSLPFFTANGELVATDGYHRQSEVYLDMGGLELPPVPYEPTEGQVYDAKKLLITEFADFPLGGKTRAEILKAIEGADIPDIANLMALIIQPFVREMYDKTPAAVVNKPMPGTGAGLLTDCVHLIVDGTKATATPMPKNKDEMPKTLLSVLRSSGTYIFWDNINHEMESAELAAAITGNPYNARLLGVSATLDIYVRAGMIFGANTLRMSDELRRRCYLIGLDAKCERPEDRGGWHRDDIEQWVTDHRAEYVHAVLVLVNNWLAKGGTDFTDTKIASFEGWSKVLGGILRDAGINGFLGNRDQLYEEVSDEKTGEIYRLVAVMAAQARKDKNYDFRVGKQKKGSRFLGILDLLNTRVDDEITLDDWNPKRLITSELEYNDTGTAGKRFKDAARNPYTVTFAEVDDERVEWEVTGVVTFKAEKYRGDLYYELLFEEKQRVPVPVENEHDRRTR</sequence>